<protein>
    <recommendedName>
        <fullName evidence="9">Histone PARylation factor 1</fullName>
    </recommendedName>
</protein>
<evidence type="ECO:0000256" key="1">
    <source>
        <dbReference type="ARBA" id="ARBA00004123"/>
    </source>
</evidence>
<evidence type="ECO:0000256" key="3">
    <source>
        <dbReference type="ARBA" id="ARBA00010803"/>
    </source>
</evidence>
<dbReference type="HOGENOM" id="CLU_053037_0_0_1"/>
<feature type="compositionally biased region" description="Acidic residues" evidence="6">
    <location>
        <begin position="50"/>
        <end position="59"/>
    </location>
</feature>
<keyword evidence="8" id="KW-1185">Reference proteome</keyword>
<dbReference type="GO" id="GO:0005634">
    <property type="term" value="C:nucleus"/>
    <property type="evidence" value="ECO:0007669"/>
    <property type="project" value="UniProtKB-SubCell"/>
</dbReference>
<dbReference type="GO" id="GO:0042393">
    <property type="term" value="F:histone binding"/>
    <property type="evidence" value="ECO:0007669"/>
    <property type="project" value="InterPro"/>
</dbReference>
<dbReference type="Proteomes" id="UP000014500">
    <property type="component" value="Unassembled WGS sequence"/>
</dbReference>
<dbReference type="PANTHER" id="PTHR13386">
    <property type="entry name" value="HISTONE PARYLATION FACTOR 1"/>
    <property type="match status" value="1"/>
</dbReference>
<dbReference type="OMA" id="HKELHML"/>
<evidence type="ECO:0000256" key="4">
    <source>
        <dbReference type="ARBA" id="ARBA00022454"/>
    </source>
</evidence>
<keyword evidence="4" id="KW-0158">Chromosome</keyword>
<evidence type="ECO:0000256" key="6">
    <source>
        <dbReference type="SAM" id="MobiDB-lite"/>
    </source>
</evidence>
<dbReference type="EnsemblMetazoa" id="SMAR002879-RA">
    <property type="protein sequence ID" value="SMAR002879-PA"/>
    <property type="gene ID" value="SMAR002879"/>
</dbReference>
<evidence type="ECO:0008006" key="9">
    <source>
        <dbReference type="Google" id="ProtNLM"/>
    </source>
</evidence>
<evidence type="ECO:0000313" key="7">
    <source>
        <dbReference type="EnsemblMetazoa" id="SMAR002879-PA"/>
    </source>
</evidence>
<dbReference type="PANTHER" id="PTHR13386:SF1">
    <property type="entry name" value="HISTONE PARYLATION FACTOR 1"/>
    <property type="match status" value="1"/>
</dbReference>
<dbReference type="GO" id="GO:0005694">
    <property type="term" value="C:chromosome"/>
    <property type="evidence" value="ECO:0007669"/>
    <property type="project" value="UniProtKB-SubCell"/>
</dbReference>
<evidence type="ECO:0000256" key="5">
    <source>
        <dbReference type="ARBA" id="ARBA00023242"/>
    </source>
</evidence>
<keyword evidence="5" id="KW-0539">Nucleus</keyword>
<proteinExistence type="inferred from homology"/>
<dbReference type="GO" id="GO:0072572">
    <property type="term" value="F:poly-ADP-D-ribose binding"/>
    <property type="evidence" value="ECO:0007669"/>
    <property type="project" value="TreeGrafter"/>
</dbReference>
<dbReference type="AlphaFoldDB" id="T1IPC9"/>
<reference evidence="7" key="2">
    <citation type="submission" date="2015-02" db="UniProtKB">
        <authorList>
            <consortium name="EnsemblMetazoa"/>
        </authorList>
    </citation>
    <scope>IDENTIFICATION</scope>
</reference>
<organism evidence="7 8">
    <name type="scientific">Strigamia maritima</name>
    <name type="common">European centipede</name>
    <name type="synonym">Geophilus maritimus</name>
    <dbReference type="NCBI Taxonomy" id="126957"/>
    <lineage>
        <taxon>Eukaryota</taxon>
        <taxon>Metazoa</taxon>
        <taxon>Ecdysozoa</taxon>
        <taxon>Arthropoda</taxon>
        <taxon>Myriapoda</taxon>
        <taxon>Chilopoda</taxon>
        <taxon>Pleurostigmophora</taxon>
        <taxon>Geophilomorpha</taxon>
        <taxon>Linotaeniidae</taxon>
        <taxon>Strigamia</taxon>
    </lineage>
</organism>
<comment type="subcellular location">
    <subcellularLocation>
        <location evidence="2">Chromosome</location>
    </subcellularLocation>
    <subcellularLocation>
        <location evidence="1">Nucleus</location>
    </subcellularLocation>
</comment>
<dbReference type="EMBL" id="JH431256">
    <property type="status" value="NOT_ANNOTATED_CDS"/>
    <property type="molecule type" value="Genomic_DNA"/>
</dbReference>
<evidence type="ECO:0000313" key="8">
    <source>
        <dbReference type="Proteomes" id="UP000014500"/>
    </source>
</evidence>
<feature type="compositionally biased region" description="Basic and acidic residues" evidence="6">
    <location>
        <begin position="16"/>
        <end position="27"/>
    </location>
</feature>
<evidence type="ECO:0000256" key="2">
    <source>
        <dbReference type="ARBA" id="ARBA00004286"/>
    </source>
</evidence>
<feature type="region of interest" description="Disordered" evidence="6">
    <location>
        <begin position="1"/>
        <end position="60"/>
    </location>
</feature>
<dbReference type="InterPro" id="IPR019361">
    <property type="entry name" value="HPF1"/>
</dbReference>
<reference evidence="8" key="1">
    <citation type="submission" date="2011-05" db="EMBL/GenBank/DDBJ databases">
        <authorList>
            <person name="Richards S.R."/>
            <person name="Qu J."/>
            <person name="Jiang H."/>
            <person name="Jhangiani S.N."/>
            <person name="Agravi P."/>
            <person name="Goodspeed R."/>
            <person name="Gross S."/>
            <person name="Mandapat C."/>
            <person name="Jackson L."/>
            <person name="Mathew T."/>
            <person name="Pu L."/>
            <person name="Thornton R."/>
            <person name="Saada N."/>
            <person name="Wilczek-Boney K.B."/>
            <person name="Lee S."/>
            <person name="Kovar C."/>
            <person name="Wu Y."/>
            <person name="Scherer S.E."/>
            <person name="Worley K.C."/>
            <person name="Muzny D.M."/>
            <person name="Gibbs R."/>
        </authorList>
    </citation>
    <scope>NUCLEOTIDE SEQUENCE</scope>
    <source>
        <strain evidence="8">Brora</strain>
    </source>
</reference>
<name>T1IPC9_STRMM</name>
<accession>T1IPC9</accession>
<dbReference type="eggNOG" id="KOG3952">
    <property type="taxonomic scope" value="Eukaryota"/>
</dbReference>
<dbReference type="STRING" id="126957.T1IPC9"/>
<comment type="similarity">
    <text evidence="3">Belongs to the HPF1 family.</text>
</comment>
<dbReference type="PhylomeDB" id="T1IPC9"/>
<dbReference type="GO" id="GO:0006974">
    <property type="term" value="P:DNA damage response"/>
    <property type="evidence" value="ECO:0007669"/>
    <property type="project" value="InterPro"/>
</dbReference>
<sequence length="374" mass="42859">MSDDEDLNGANSKKIKLTEDNKEKETENDSDELSTSTDESLNSTSKNSDSEDISIEEAENPNLTPSERIIKCFLVDMPQDFYSFWEFCQCIKPSTLKTYLNLILVGPFDVLSGKMKTNLKSDVYLRHWRFFYDPPEFTTVLVTTEKNSQLHFGYFRDDPNEMPNFVASNNANNDCVLTPLGPNLFAAINAHIKSQIKDFKSKYTKTHLEELKGLNNKLKKWAEDHQFTLDMKTSAMNARQKLVVAKTFHRAGIVVPFDKKTEVGYRPLPETDGKLKKLMQAVVDSETEAEKTINLDKLNEIVTLIQFATDECDYGMGFEFGIDLFCFGDSIFHSIILRLLTLAYDLLQRPQYFQIIKAHLEDRKKNGNMSRLTS</sequence>
<dbReference type="Pfam" id="PF10228">
    <property type="entry name" value="HPF1"/>
    <property type="match status" value="1"/>
</dbReference>